<dbReference type="InterPro" id="IPR036388">
    <property type="entry name" value="WH-like_DNA-bd_sf"/>
</dbReference>
<comment type="caution">
    <text evidence="6">The sequence shown here is derived from an EMBL/GenBank/DDBJ whole genome shotgun (WGS) entry which is preliminary data.</text>
</comment>
<organism evidence="6 7">
    <name type="scientific">Virgibacillus massiliensis</name>
    <dbReference type="NCBI Taxonomy" id="1462526"/>
    <lineage>
        <taxon>Bacteria</taxon>
        <taxon>Bacillati</taxon>
        <taxon>Bacillota</taxon>
        <taxon>Bacilli</taxon>
        <taxon>Bacillales</taxon>
        <taxon>Bacillaceae</taxon>
        <taxon>Virgibacillus</taxon>
    </lineage>
</organism>
<keyword evidence="4" id="KW-0804">Transcription</keyword>
<dbReference type="AlphaFoldDB" id="A0A024Q6E1"/>
<evidence type="ECO:0000256" key="1">
    <source>
        <dbReference type="ARBA" id="ARBA00009437"/>
    </source>
</evidence>
<evidence type="ECO:0000313" key="7">
    <source>
        <dbReference type="Proteomes" id="UP000028875"/>
    </source>
</evidence>
<evidence type="ECO:0000313" key="6">
    <source>
        <dbReference type="EMBL" id="CDQ38029.1"/>
    </source>
</evidence>
<dbReference type="SUPFAM" id="SSF53850">
    <property type="entry name" value="Periplasmic binding protein-like II"/>
    <property type="match status" value="1"/>
</dbReference>
<dbReference type="InterPro" id="IPR005119">
    <property type="entry name" value="LysR_subst-bd"/>
</dbReference>
<dbReference type="SUPFAM" id="SSF46785">
    <property type="entry name" value="Winged helix' DNA-binding domain"/>
    <property type="match status" value="1"/>
</dbReference>
<gene>
    <name evidence="6" type="primary">cysL_1</name>
    <name evidence="6" type="ORF">BN990_00296</name>
</gene>
<evidence type="ECO:0000256" key="4">
    <source>
        <dbReference type="ARBA" id="ARBA00023163"/>
    </source>
</evidence>
<dbReference type="GO" id="GO:0003700">
    <property type="term" value="F:DNA-binding transcription factor activity"/>
    <property type="evidence" value="ECO:0007669"/>
    <property type="project" value="InterPro"/>
</dbReference>
<dbReference type="Pfam" id="PF03466">
    <property type="entry name" value="LysR_substrate"/>
    <property type="match status" value="1"/>
</dbReference>
<keyword evidence="3" id="KW-0238">DNA-binding</keyword>
<accession>A0A024Q6E1</accession>
<proteinExistence type="inferred from homology"/>
<dbReference type="PANTHER" id="PTHR30126:SF39">
    <property type="entry name" value="HTH-TYPE TRANSCRIPTIONAL REGULATOR CYSL"/>
    <property type="match status" value="1"/>
</dbReference>
<dbReference type="RefSeq" id="WP_021290096.1">
    <property type="nucleotide sequence ID" value="NZ_BNER01000001.1"/>
</dbReference>
<dbReference type="EMBL" id="CCDP010000001">
    <property type="protein sequence ID" value="CDQ38029.1"/>
    <property type="molecule type" value="Genomic_DNA"/>
</dbReference>
<evidence type="ECO:0000256" key="2">
    <source>
        <dbReference type="ARBA" id="ARBA00023015"/>
    </source>
</evidence>
<evidence type="ECO:0000259" key="5">
    <source>
        <dbReference type="PROSITE" id="PS50931"/>
    </source>
</evidence>
<dbReference type="Gene3D" id="1.10.10.10">
    <property type="entry name" value="Winged helix-like DNA-binding domain superfamily/Winged helix DNA-binding domain"/>
    <property type="match status" value="1"/>
</dbReference>
<dbReference type="PANTHER" id="PTHR30126">
    <property type="entry name" value="HTH-TYPE TRANSCRIPTIONAL REGULATOR"/>
    <property type="match status" value="1"/>
</dbReference>
<sequence>MYYDALRTFITLVDVKNFTKTAEILHISQPSVSLHIKNLEKEFGTNLIVRSPKSLQVSPTGEILYHRAKQIITIYEQAKQEISEHHHAVKGELKIGASFTIGEYILPVVLAELQAAYPELELEVMIGNTEEVVQDVKLFHVDIGLIEGQTNDKELSVYPFMQDELFILAGVNHPLATKPKVTMGDLQHQAWVTREEGSGTREYLDHVIRSNGLKVKSLLTISSNQGVKESVIKGLGLSLLSHSVIERDVQLHQLTILPLKNISFNRTLSYVYSPIMRKKQNVEAFIQTISKNRNNVSE</sequence>
<protein>
    <submittedName>
        <fullName evidence="6">CysJI operon transcriptional activator</fullName>
    </submittedName>
</protein>
<dbReference type="OrthoDB" id="9785745at2"/>
<dbReference type="PROSITE" id="PS50931">
    <property type="entry name" value="HTH_LYSR"/>
    <property type="match status" value="1"/>
</dbReference>
<dbReference type="Proteomes" id="UP000028875">
    <property type="component" value="Unassembled WGS sequence"/>
</dbReference>
<evidence type="ECO:0000256" key="3">
    <source>
        <dbReference type="ARBA" id="ARBA00023125"/>
    </source>
</evidence>
<dbReference type="PRINTS" id="PR00039">
    <property type="entry name" value="HTHLYSR"/>
</dbReference>
<dbReference type="CDD" id="cd08420">
    <property type="entry name" value="PBP2_CysL_like"/>
    <property type="match status" value="1"/>
</dbReference>
<dbReference type="GO" id="GO:0000976">
    <property type="term" value="F:transcription cis-regulatory region binding"/>
    <property type="evidence" value="ECO:0007669"/>
    <property type="project" value="TreeGrafter"/>
</dbReference>
<dbReference type="eggNOG" id="COG0583">
    <property type="taxonomic scope" value="Bacteria"/>
</dbReference>
<keyword evidence="2" id="KW-0805">Transcription regulation</keyword>
<name>A0A024Q6E1_9BACI</name>
<keyword evidence="7" id="KW-1185">Reference proteome</keyword>
<feature type="domain" description="HTH lysR-type" evidence="5">
    <location>
        <begin position="1"/>
        <end position="58"/>
    </location>
</feature>
<reference evidence="7" key="2">
    <citation type="submission" date="2014-05" db="EMBL/GenBank/DDBJ databases">
        <title>Draft genome sequence of Virgibacillus massiliensis Vm-5.</title>
        <authorList>
            <person name="Khelaifia S."/>
            <person name="Croce O."/>
            <person name="Lagier J.C."/>
            <person name="Raoult D."/>
        </authorList>
    </citation>
    <scope>NUCLEOTIDE SEQUENCE [LARGE SCALE GENOMIC DNA]</scope>
    <source>
        <strain evidence="7">Vm-5</strain>
    </source>
</reference>
<dbReference type="FunFam" id="1.10.10.10:FF:000001">
    <property type="entry name" value="LysR family transcriptional regulator"/>
    <property type="match status" value="1"/>
</dbReference>
<dbReference type="STRING" id="1462526.BN990_00296"/>
<dbReference type="Pfam" id="PF00126">
    <property type="entry name" value="HTH_1"/>
    <property type="match status" value="1"/>
</dbReference>
<comment type="similarity">
    <text evidence="1">Belongs to the LysR transcriptional regulatory family.</text>
</comment>
<dbReference type="InterPro" id="IPR036390">
    <property type="entry name" value="WH_DNA-bd_sf"/>
</dbReference>
<dbReference type="InterPro" id="IPR000847">
    <property type="entry name" value="LysR_HTH_N"/>
</dbReference>
<dbReference type="Gene3D" id="3.40.190.290">
    <property type="match status" value="1"/>
</dbReference>
<reference evidence="6 7" key="1">
    <citation type="submission" date="2014-03" db="EMBL/GenBank/DDBJ databases">
        <authorList>
            <person name="Urmite Genomes U."/>
        </authorList>
    </citation>
    <scope>NUCLEOTIDE SEQUENCE [LARGE SCALE GENOMIC DNA]</scope>
    <source>
        <strain evidence="6 7">Vm-5</strain>
    </source>
</reference>